<keyword evidence="3" id="KW-1185">Reference proteome</keyword>
<comment type="caution">
    <text evidence="2">The sequence shown here is derived from an EMBL/GenBank/DDBJ whole genome shotgun (WGS) entry which is preliminary data.</text>
</comment>
<reference evidence="2 3" key="1">
    <citation type="submission" date="2024-06" db="EMBL/GenBank/DDBJ databases">
        <title>The Natural Products Discovery Center: Release of the First 8490 Sequenced Strains for Exploring Actinobacteria Biosynthetic Diversity.</title>
        <authorList>
            <person name="Kalkreuter E."/>
            <person name="Kautsar S.A."/>
            <person name="Yang D."/>
            <person name="Bader C.D."/>
            <person name="Teijaro C.N."/>
            <person name="Fluegel L."/>
            <person name="Davis C.M."/>
            <person name="Simpson J.R."/>
            <person name="Lauterbach L."/>
            <person name="Steele A.D."/>
            <person name="Gui C."/>
            <person name="Meng S."/>
            <person name="Li G."/>
            <person name="Viehrig K."/>
            <person name="Ye F."/>
            <person name="Su P."/>
            <person name="Kiefer A.F."/>
            <person name="Nichols A."/>
            <person name="Cepeda A.J."/>
            <person name="Yan W."/>
            <person name="Fan B."/>
            <person name="Jiang Y."/>
            <person name="Adhikari A."/>
            <person name="Zheng C.-J."/>
            <person name="Schuster L."/>
            <person name="Cowan T.M."/>
            <person name="Smanski M.J."/>
            <person name="Chevrette M.G."/>
            <person name="De Carvalho L.P.S."/>
            <person name="Shen B."/>
        </authorList>
    </citation>
    <scope>NUCLEOTIDE SEQUENCE [LARGE SCALE GENOMIC DNA]</scope>
    <source>
        <strain evidence="2 3">NPDC047833</strain>
    </source>
</reference>
<proteinExistence type="predicted"/>
<evidence type="ECO:0000313" key="2">
    <source>
        <dbReference type="EMBL" id="MEW2361416.1"/>
    </source>
</evidence>
<sequence>MALWKVMYADWQMECCGEPFAVGDEVAWPLLVDGDRLDDAGWASDLSEIEGPVVALDTLEGDWSGGGADYGDYGDGADYGGGGDGEFQEPWEPSVVRARGVTVPWARPRPWPERARLAGLLTVERHSGRWPDTVGRVRAIHVVTQGFAQTVEGSETYAPVPGERWLRPVEACPKWFRDEDLTRARPEPGNPRQETGVLVELDVRES</sequence>
<evidence type="ECO:0000313" key="3">
    <source>
        <dbReference type="Proteomes" id="UP001553843"/>
    </source>
</evidence>
<dbReference type="RefSeq" id="WP_359775149.1">
    <property type="nucleotide sequence ID" value="NZ_JBEYRR010000002.1"/>
</dbReference>
<name>A0ABV3LR29_9ACTN</name>
<evidence type="ECO:0000256" key="1">
    <source>
        <dbReference type="SAM" id="MobiDB-lite"/>
    </source>
</evidence>
<dbReference type="Pfam" id="PF20218">
    <property type="entry name" value="DUF6578"/>
    <property type="match status" value="1"/>
</dbReference>
<accession>A0ABV3LR29</accession>
<dbReference type="Proteomes" id="UP001553843">
    <property type="component" value="Unassembled WGS sequence"/>
</dbReference>
<dbReference type="InterPro" id="IPR046485">
    <property type="entry name" value="DUF6578"/>
</dbReference>
<organism evidence="2 3">
    <name type="scientific">Streptomyces huasconensis</name>
    <dbReference type="NCBI Taxonomy" id="1854574"/>
    <lineage>
        <taxon>Bacteria</taxon>
        <taxon>Bacillati</taxon>
        <taxon>Actinomycetota</taxon>
        <taxon>Actinomycetes</taxon>
        <taxon>Kitasatosporales</taxon>
        <taxon>Streptomycetaceae</taxon>
        <taxon>Streptomyces</taxon>
    </lineage>
</organism>
<feature type="region of interest" description="Disordered" evidence="1">
    <location>
        <begin position="180"/>
        <end position="206"/>
    </location>
</feature>
<gene>
    <name evidence="2" type="ORF">AB0887_05490</name>
</gene>
<protein>
    <submittedName>
        <fullName evidence="2">DUF6578 domain-containing protein</fullName>
    </submittedName>
</protein>
<dbReference type="EMBL" id="JBEYRS010000002">
    <property type="protein sequence ID" value="MEW2361416.1"/>
    <property type="molecule type" value="Genomic_DNA"/>
</dbReference>